<dbReference type="KEGG" id="dmi:Desmer_0352"/>
<dbReference type="SUPFAM" id="SSF50974">
    <property type="entry name" value="Nitrous oxide reductase, N-terminal domain"/>
    <property type="match status" value="1"/>
</dbReference>
<sequence>MASLTTGLIENTRVSNIKPCSTISVTVTNKESIANTIRVNGYYWTGEVKKEYVLDLLNLAPGEVVIQNYYALFEAFEFHFISSLDDVEITVLGKNDAGRSTMKYNILPVQLFSLDNGMRVEVPKTAIPSALNRVYLLDPSSRRISVIDGNTQTLIGSIIVGSGPLGLGINSVTNRIYVANFASDSVSAIDGEINQIITEITVGSNPMGVGVNPQTNRIYVTNWGSHSVSVIDGLTHTVITTVRVEAFPEGVIVNQTANLIYITNHGSNNVTVLDGSTNTIKTMVDLESR</sequence>
<proteinExistence type="predicted"/>
<dbReference type="HOGENOM" id="CLU_979065_0_0_9"/>
<dbReference type="Gene3D" id="2.130.10.10">
    <property type="entry name" value="YVTN repeat-like/Quinoprotein amine dehydrogenase"/>
    <property type="match status" value="1"/>
</dbReference>
<gene>
    <name evidence="1" type="ordered locus">Desmer_0352</name>
</gene>
<accession>J7ITJ1</accession>
<dbReference type="OrthoDB" id="1798382at2"/>
<dbReference type="InterPro" id="IPR051200">
    <property type="entry name" value="Host-pathogen_enzymatic-act"/>
</dbReference>
<dbReference type="PANTHER" id="PTHR47197:SF3">
    <property type="entry name" value="DIHYDRO-HEME D1 DEHYDROGENASE"/>
    <property type="match status" value="1"/>
</dbReference>
<reference evidence="2" key="2">
    <citation type="submission" date="2012-08" db="EMBL/GenBank/DDBJ databases">
        <title>Finished genome of Desulfosporosinus meridiei DSM 13257.</title>
        <authorList>
            <person name="Huntemann M."/>
            <person name="Wei C.-L."/>
            <person name="Han J."/>
            <person name="Detter J.C."/>
            <person name="Han C."/>
            <person name="Davenport K."/>
            <person name="Daligault H."/>
            <person name="Erkkila T."/>
            <person name="Gu W."/>
            <person name="Munk A.C.C."/>
            <person name="Teshima H."/>
            <person name="Xu Y."/>
            <person name="Chain P."/>
            <person name="Tapia R."/>
            <person name="Chen A."/>
            <person name="Krypides N."/>
            <person name="Mavromatis K."/>
            <person name="Markowitz V."/>
            <person name="Szeto E."/>
            <person name="Ivanova N."/>
            <person name="Mikhailova N."/>
            <person name="Ovchinnikova G."/>
            <person name="Pagani I."/>
            <person name="Pati A."/>
            <person name="Goodwin L."/>
            <person name="Peters L."/>
            <person name="Pitluck S."/>
            <person name="Woyke T."/>
            <person name="Pester M."/>
            <person name="Spring S."/>
            <person name="Ollivier B."/>
            <person name="Rattei T."/>
            <person name="Klenk H.-P."/>
            <person name="Wagner M."/>
            <person name="Loy A."/>
        </authorList>
    </citation>
    <scope>NUCLEOTIDE SEQUENCE [LARGE SCALE GENOMIC DNA]</scope>
    <source>
        <strain evidence="2">ATCC BAA-275 / DSM 13257 / NCIMB 13706 / S10</strain>
    </source>
</reference>
<evidence type="ECO:0000313" key="2">
    <source>
        <dbReference type="Proteomes" id="UP000005262"/>
    </source>
</evidence>
<organism evidence="1 2">
    <name type="scientific">Desulfosporosinus meridiei (strain ATCC BAA-275 / DSM 13257 / KCTC 12902 / NCIMB 13706 / S10)</name>
    <dbReference type="NCBI Taxonomy" id="768704"/>
    <lineage>
        <taxon>Bacteria</taxon>
        <taxon>Bacillati</taxon>
        <taxon>Bacillota</taxon>
        <taxon>Clostridia</taxon>
        <taxon>Eubacteriales</taxon>
        <taxon>Desulfitobacteriaceae</taxon>
        <taxon>Desulfosporosinus</taxon>
    </lineage>
</organism>
<evidence type="ECO:0000313" key="1">
    <source>
        <dbReference type="EMBL" id="AFQ42413.1"/>
    </source>
</evidence>
<dbReference type="Proteomes" id="UP000005262">
    <property type="component" value="Chromosome"/>
</dbReference>
<name>J7ITJ1_DESMD</name>
<dbReference type="eggNOG" id="COG3391">
    <property type="taxonomic scope" value="Bacteria"/>
</dbReference>
<dbReference type="EMBL" id="CP003629">
    <property type="protein sequence ID" value="AFQ42413.1"/>
    <property type="molecule type" value="Genomic_DNA"/>
</dbReference>
<dbReference type="InterPro" id="IPR011045">
    <property type="entry name" value="N2O_reductase_N"/>
</dbReference>
<keyword evidence="2" id="KW-1185">Reference proteome</keyword>
<reference evidence="1 2" key="1">
    <citation type="journal article" date="2012" name="J. Bacteriol.">
        <title>Complete genome sequences of Desulfosporosinus orientis DSM765T, Desulfosporosinus youngiae DSM17734T, Desulfosporosinus meridiei DSM13257T, and Desulfosporosinus acidiphilus DSM22704T.</title>
        <authorList>
            <person name="Pester M."/>
            <person name="Brambilla E."/>
            <person name="Alazard D."/>
            <person name="Rattei T."/>
            <person name="Weinmaier T."/>
            <person name="Han J."/>
            <person name="Lucas S."/>
            <person name="Lapidus A."/>
            <person name="Cheng J.F."/>
            <person name="Goodwin L."/>
            <person name="Pitluck S."/>
            <person name="Peters L."/>
            <person name="Ovchinnikova G."/>
            <person name="Teshima H."/>
            <person name="Detter J.C."/>
            <person name="Han C.S."/>
            <person name="Tapia R."/>
            <person name="Land M.L."/>
            <person name="Hauser L."/>
            <person name="Kyrpides N.C."/>
            <person name="Ivanova N.N."/>
            <person name="Pagani I."/>
            <person name="Huntmann M."/>
            <person name="Wei C.L."/>
            <person name="Davenport K.W."/>
            <person name="Daligault H."/>
            <person name="Chain P.S."/>
            <person name="Chen A."/>
            <person name="Mavromatis K."/>
            <person name="Markowitz V."/>
            <person name="Szeto E."/>
            <person name="Mikhailova N."/>
            <person name="Pati A."/>
            <person name="Wagner M."/>
            <person name="Woyke T."/>
            <person name="Ollivier B."/>
            <person name="Klenk H.P."/>
            <person name="Spring S."/>
            <person name="Loy A."/>
        </authorList>
    </citation>
    <scope>NUCLEOTIDE SEQUENCE [LARGE SCALE GENOMIC DNA]</scope>
    <source>
        <strain evidence="2">ATCC BAA-275 / DSM 13257 / NCIMB 13706 / S10</strain>
    </source>
</reference>
<dbReference type="AlphaFoldDB" id="J7ITJ1"/>
<dbReference type="InterPro" id="IPR015943">
    <property type="entry name" value="WD40/YVTN_repeat-like_dom_sf"/>
</dbReference>
<dbReference type="STRING" id="768704.Desmer_0352"/>
<dbReference type="PANTHER" id="PTHR47197">
    <property type="entry name" value="PROTEIN NIRF"/>
    <property type="match status" value="1"/>
</dbReference>
<dbReference type="RefSeq" id="WP_014901335.1">
    <property type="nucleotide sequence ID" value="NC_018515.1"/>
</dbReference>
<protein>
    <submittedName>
        <fullName evidence="1">YVTN family beta-propeller repeat protein</fullName>
    </submittedName>
</protein>
<dbReference type="NCBIfam" id="TIGR02276">
    <property type="entry name" value="beta_rpt_yvtn"/>
    <property type="match status" value="2"/>
</dbReference>
<dbReference type="InterPro" id="IPR011964">
    <property type="entry name" value="YVTN_b-propeller_repeat"/>
</dbReference>